<dbReference type="GO" id="GO:0016787">
    <property type="term" value="F:hydrolase activity"/>
    <property type="evidence" value="ECO:0007669"/>
    <property type="project" value="UniProtKB-KW"/>
</dbReference>
<keyword evidence="5" id="KW-1185">Reference proteome</keyword>
<dbReference type="AlphaFoldDB" id="A0A838L4M6"/>
<evidence type="ECO:0000313" key="5">
    <source>
        <dbReference type="Proteomes" id="UP000570166"/>
    </source>
</evidence>
<feature type="region of interest" description="Disordered" evidence="2">
    <location>
        <begin position="1"/>
        <end position="33"/>
    </location>
</feature>
<dbReference type="PANTHER" id="PTHR48081">
    <property type="entry name" value="AB HYDROLASE SUPERFAMILY PROTEIN C4A8.06C"/>
    <property type="match status" value="1"/>
</dbReference>
<evidence type="ECO:0000256" key="1">
    <source>
        <dbReference type="ARBA" id="ARBA00022801"/>
    </source>
</evidence>
<feature type="domain" description="Alpha/beta hydrolase fold-3" evidence="3">
    <location>
        <begin position="64"/>
        <end position="256"/>
    </location>
</feature>
<reference evidence="4 5" key="1">
    <citation type="submission" date="2020-07" db="EMBL/GenBank/DDBJ databases">
        <authorList>
            <person name="Sun Q."/>
        </authorList>
    </citation>
    <scope>NUCLEOTIDE SEQUENCE [LARGE SCALE GENOMIC DNA]</scope>
    <source>
        <strain evidence="4 5">CGMCC 1.13654</strain>
    </source>
</reference>
<dbReference type="InterPro" id="IPR013094">
    <property type="entry name" value="AB_hydrolase_3"/>
</dbReference>
<dbReference type="Pfam" id="PF07859">
    <property type="entry name" value="Abhydrolase_3"/>
    <property type="match status" value="1"/>
</dbReference>
<dbReference type="SUPFAM" id="SSF53474">
    <property type="entry name" value="alpha/beta-Hydrolases"/>
    <property type="match status" value="1"/>
</dbReference>
<comment type="caution">
    <text evidence="4">The sequence shown here is derived from an EMBL/GenBank/DDBJ whole genome shotgun (WGS) entry which is preliminary data.</text>
</comment>
<evidence type="ECO:0000259" key="3">
    <source>
        <dbReference type="Pfam" id="PF07859"/>
    </source>
</evidence>
<evidence type="ECO:0000256" key="2">
    <source>
        <dbReference type="SAM" id="MobiDB-lite"/>
    </source>
</evidence>
<keyword evidence="1 4" id="KW-0378">Hydrolase</keyword>
<dbReference type="Gene3D" id="3.40.50.1820">
    <property type="entry name" value="alpha/beta hydrolase"/>
    <property type="match status" value="1"/>
</dbReference>
<protein>
    <submittedName>
        <fullName evidence="4">Alpha/beta hydrolase</fullName>
    </submittedName>
</protein>
<dbReference type="PANTHER" id="PTHR48081:SF8">
    <property type="entry name" value="ALPHA_BETA HYDROLASE FOLD-3 DOMAIN-CONTAINING PROTEIN-RELATED"/>
    <property type="match status" value="1"/>
</dbReference>
<sequence>MRMITSATKAHDEEGLLKATTRRPTAGHPPPHVRRKVDVRQRTVRGRPVYTLSKRGAAANAGHLLYWCGGAYCHPPAFLHWYFVAALVDELGITCTVPLYPLAPEHSCAEGIAFASGIYRDLLAEYGADQLYMGGDSAGGGLAVATWQAVGTKPARLVLIAPWLDAGASDPSQSAIERYDWLMDSSTIRTWGKWWAHGRPLDDPLVSPLFGDLSDFPRALLICGTRDILVADARRLAAIVPERIRYIEVPGLMHAYPLLTWIPESRRVREEIGAFFACERSPMNRGGHRAAYQL</sequence>
<dbReference type="InterPro" id="IPR050300">
    <property type="entry name" value="GDXG_lipolytic_enzyme"/>
</dbReference>
<dbReference type="EMBL" id="JACEIB010000003">
    <property type="protein sequence ID" value="MBA2933532.1"/>
    <property type="molecule type" value="Genomic_DNA"/>
</dbReference>
<evidence type="ECO:0000313" key="4">
    <source>
        <dbReference type="EMBL" id="MBA2933532.1"/>
    </source>
</evidence>
<name>A0A838L4M6_9SPHN</name>
<accession>A0A838L4M6</accession>
<dbReference type="Proteomes" id="UP000570166">
    <property type="component" value="Unassembled WGS sequence"/>
</dbReference>
<proteinExistence type="predicted"/>
<gene>
    <name evidence="4" type="ORF">HZF05_05420</name>
</gene>
<organism evidence="4 5">
    <name type="scientific">Sphingomonas chungangi</name>
    <dbReference type="NCBI Taxonomy" id="2683589"/>
    <lineage>
        <taxon>Bacteria</taxon>
        <taxon>Pseudomonadati</taxon>
        <taxon>Pseudomonadota</taxon>
        <taxon>Alphaproteobacteria</taxon>
        <taxon>Sphingomonadales</taxon>
        <taxon>Sphingomonadaceae</taxon>
        <taxon>Sphingomonas</taxon>
    </lineage>
</organism>
<dbReference type="InterPro" id="IPR029058">
    <property type="entry name" value="AB_hydrolase_fold"/>
</dbReference>